<comment type="cofactor">
    <cofactor evidence="1">
        <name>Mg(2+)</name>
        <dbReference type="ChEBI" id="CHEBI:18420"/>
    </cofactor>
</comment>
<keyword evidence="10" id="KW-1185">Reference proteome</keyword>
<dbReference type="PANTHER" id="PTHR11603">
    <property type="entry name" value="AAA FAMILY ATPASE"/>
    <property type="match status" value="1"/>
</dbReference>
<feature type="transmembrane region" description="Helical" evidence="5">
    <location>
        <begin position="41"/>
        <end position="62"/>
    </location>
</feature>
<proteinExistence type="predicted"/>
<feature type="domain" description="TRAM" evidence="6">
    <location>
        <begin position="287"/>
        <end position="348"/>
    </location>
</feature>
<dbReference type="AlphaFoldDB" id="A0A8T7LXI4"/>
<organism evidence="7 9">
    <name type="scientific">Candidatus Chlorohelix allophototropha</name>
    <dbReference type="NCBI Taxonomy" id="3003348"/>
    <lineage>
        <taxon>Bacteria</taxon>
        <taxon>Bacillati</taxon>
        <taxon>Chloroflexota</taxon>
        <taxon>Chloroflexia</taxon>
        <taxon>Candidatus Chloroheliales</taxon>
        <taxon>Candidatus Chloroheliaceae</taxon>
        <taxon>Candidatus Chlorohelix</taxon>
    </lineage>
</organism>
<dbReference type="Pfam" id="PF01850">
    <property type="entry name" value="PIN"/>
    <property type="match status" value="1"/>
</dbReference>
<dbReference type="SMART" id="SM00670">
    <property type="entry name" value="PINc"/>
    <property type="match status" value="1"/>
</dbReference>
<dbReference type="SUPFAM" id="SSF88723">
    <property type="entry name" value="PIN domain-like"/>
    <property type="match status" value="1"/>
</dbReference>
<evidence type="ECO:0000256" key="4">
    <source>
        <dbReference type="ARBA" id="ARBA00022842"/>
    </source>
</evidence>
<dbReference type="EMBL" id="JACATZ010000001">
    <property type="protein sequence ID" value="NWJ44922.1"/>
    <property type="molecule type" value="Genomic_DNA"/>
</dbReference>
<dbReference type="Proteomes" id="UP001431572">
    <property type="component" value="Chromosome 1"/>
</dbReference>
<keyword evidence="3" id="KW-0378">Hydrolase</keyword>
<dbReference type="InterPro" id="IPR029060">
    <property type="entry name" value="PIN-like_dom_sf"/>
</dbReference>
<dbReference type="GO" id="GO:0016787">
    <property type="term" value="F:hydrolase activity"/>
    <property type="evidence" value="ECO:0007669"/>
    <property type="project" value="UniProtKB-KW"/>
</dbReference>
<dbReference type="InterPro" id="IPR052041">
    <property type="entry name" value="Nucleic_acid_metab_PIN/TRAM"/>
</dbReference>
<evidence type="ECO:0000313" key="9">
    <source>
        <dbReference type="Proteomes" id="UP000521676"/>
    </source>
</evidence>
<feature type="transmembrane region" description="Helical" evidence="5">
    <location>
        <begin position="74"/>
        <end position="96"/>
    </location>
</feature>
<dbReference type="GO" id="GO:0004518">
    <property type="term" value="F:nuclease activity"/>
    <property type="evidence" value="ECO:0007669"/>
    <property type="project" value="UniProtKB-KW"/>
</dbReference>
<dbReference type="PROSITE" id="PS50926">
    <property type="entry name" value="TRAM"/>
    <property type="match status" value="1"/>
</dbReference>
<evidence type="ECO:0000313" key="10">
    <source>
        <dbReference type="Proteomes" id="UP001431572"/>
    </source>
</evidence>
<sequence>MNIRFFFRLLGMVVFGILGWQLGSAISQDLQAPEQRQLIVLLMLAGAAIGATAAPYFTLVPFSYARKWVKMLPAIDLIASSIGLTLGLVVAGLLTFPLAQLPGLLGNILPVTGAIVFGYLGVSIMVMRKREVFEFLGMNRAASSLPKENANASNNFSRSILVDTSAIIDGRIADVSQTGFIEGTLIIPRFVLNELQHIADSSDPQRRNRGQRGLEMLRKLRKDSVVPIEISEIDTPDVNEVDGKLVKIAKTNHFPVITNDYNLNRVAELQGVKVLNVNELAQAVRPVVLPGEELIVRITQEGKEMGQGLSYLDDGTMIVVENGRRYMNQEVTITVTRVLQTVAGRMIFAQVRNSGYE</sequence>
<dbReference type="Proteomes" id="UP000521676">
    <property type="component" value="Unassembled WGS sequence"/>
</dbReference>
<keyword evidence="2" id="KW-0540">Nuclease</keyword>
<feature type="transmembrane region" description="Helical" evidence="5">
    <location>
        <begin position="108"/>
        <end position="127"/>
    </location>
</feature>
<dbReference type="PANTHER" id="PTHR11603:SF147">
    <property type="entry name" value="MEMBRANE PROTEIN"/>
    <property type="match status" value="1"/>
</dbReference>
<name>A0A8T7LXI4_9CHLR</name>
<evidence type="ECO:0000256" key="5">
    <source>
        <dbReference type="SAM" id="Phobius"/>
    </source>
</evidence>
<dbReference type="EMBL" id="CP128399">
    <property type="protein sequence ID" value="WJW66804.1"/>
    <property type="molecule type" value="Genomic_DNA"/>
</dbReference>
<dbReference type="RefSeq" id="WP_341468697.1">
    <property type="nucleotide sequence ID" value="NZ_CP128399.1"/>
</dbReference>
<reference evidence="7 9" key="1">
    <citation type="submission" date="2020-06" db="EMBL/GenBank/DDBJ databases">
        <title>Anoxygenic phototrophic Chloroflexota member uses a Type I reaction center.</title>
        <authorList>
            <person name="Tsuji J.M."/>
            <person name="Shaw N.A."/>
            <person name="Nagashima S."/>
            <person name="Venkiteswaran J."/>
            <person name="Schiff S.L."/>
            <person name="Hanada S."/>
            <person name="Tank M."/>
            <person name="Neufeld J.D."/>
        </authorList>
    </citation>
    <scope>NUCLEOTIDE SEQUENCE [LARGE SCALE GENOMIC DNA]</scope>
    <source>
        <strain evidence="7">L227-S17</strain>
    </source>
</reference>
<keyword evidence="5" id="KW-1133">Transmembrane helix</keyword>
<accession>A0A8T7LXI4</accession>
<reference evidence="8" key="2">
    <citation type="journal article" date="2024" name="Nature">
        <title>Anoxygenic phototroph of the Chloroflexota uses a type I reaction centre.</title>
        <authorList>
            <person name="Tsuji J.M."/>
            <person name="Shaw N.A."/>
            <person name="Nagashima S."/>
            <person name="Venkiteswaran J.J."/>
            <person name="Schiff S.L."/>
            <person name="Watanabe T."/>
            <person name="Fukui M."/>
            <person name="Hanada S."/>
            <person name="Tank M."/>
            <person name="Neufeld J.D."/>
        </authorList>
    </citation>
    <scope>NUCLEOTIDE SEQUENCE</scope>
    <source>
        <strain evidence="8">L227-S17</strain>
    </source>
</reference>
<keyword evidence="4" id="KW-0460">Magnesium</keyword>
<evidence type="ECO:0000313" key="8">
    <source>
        <dbReference type="EMBL" id="WJW66804.1"/>
    </source>
</evidence>
<evidence type="ECO:0000256" key="3">
    <source>
        <dbReference type="ARBA" id="ARBA00022801"/>
    </source>
</evidence>
<dbReference type="InterPro" id="IPR002716">
    <property type="entry name" value="PIN_dom"/>
</dbReference>
<keyword evidence="5" id="KW-0472">Membrane</keyword>
<evidence type="ECO:0000259" key="6">
    <source>
        <dbReference type="PROSITE" id="PS50926"/>
    </source>
</evidence>
<evidence type="ECO:0000256" key="1">
    <source>
        <dbReference type="ARBA" id="ARBA00001946"/>
    </source>
</evidence>
<protein>
    <submittedName>
        <fullName evidence="7">PIN domain-containing protein</fullName>
    </submittedName>
</protein>
<dbReference type="CDD" id="cd09877">
    <property type="entry name" value="PIN_YacL-like"/>
    <property type="match status" value="1"/>
</dbReference>
<dbReference type="Gene3D" id="3.40.50.1010">
    <property type="entry name" value="5'-nuclease"/>
    <property type="match status" value="1"/>
</dbReference>
<evidence type="ECO:0000313" key="7">
    <source>
        <dbReference type="EMBL" id="NWJ44922.1"/>
    </source>
</evidence>
<dbReference type="InterPro" id="IPR002792">
    <property type="entry name" value="TRAM_dom"/>
</dbReference>
<evidence type="ECO:0000256" key="2">
    <source>
        <dbReference type="ARBA" id="ARBA00022722"/>
    </source>
</evidence>
<keyword evidence="5" id="KW-0812">Transmembrane</keyword>
<gene>
    <name evidence="7" type="ORF">HXX08_03500</name>
    <name evidence="8" type="ORF">OZ401_000049</name>
</gene>